<proteinExistence type="predicted"/>
<name>A0A9W8B284_9FUNG</name>
<reference evidence="2" key="1">
    <citation type="submission" date="2022-07" db="EMBL/GenBank/DDBJ databases">
        <title>Phylogenomic reconstructions and comparative analyses of Kickxellomycotina fungi.</title>
        <authorList>
            <person name="Reynolds N.K."/>
            <person name="Stajich J.E."/>
            <person name="Barry K."/>
            <person name="Grigoriev I.V."/>
            <person name="Crous P."/>
            <person name="Smith M.E."/>
        </authorList>
    </citation>
    <scope>NUCLEOTIDE SEQUENCE</scope>
    <source>
        <strain evidence="2">RSA 1196</strain>
    </source>
</reference>
<dbReference type="PANTHER" id="PTHR15615">
    <property type="match status" value="1"/>
</dbReference>
<dbReference type="GO" id="GO:0019901">
    <property type="term" value="F:protein kinase binding"/>
    <property type="evidence" value="ECO:0007669"/>
    <property type="project" value="InterPro"/>
</dbReference>
<dbReference type="Pfam" id="PF08613">
    <property type="entry name" value="Cyclin"/>
    <property type="match status" value="1"/>
</dbReference>
<keyword evidence="3" id="KW-1185">Reference proteome</keyword>
<dbReference type="EMBL" id="JANBPY010000001">
    <property type="protein sequence ID" value="KAJ1970284.1"/>
    <property type="molecule type" value="Genomic_DNA"/>
</dbReference>
<gene>
    <name evidence="2" type="primary">PCL7_1</name>
    <name evidence="2" type="ORF">IWQ62_000011</name>
</gene>
<feature type="region of interest" description="Disordered" evidence="1">
    <location>
        <begin position="484"/>
        <end position="509"/>
    </location>
</feature>
<sequence>MPYQFNFSDHPIAHTLEYVAYLLENICSANDKLLDDTQSMQTTVFHMSCPPAISIHRYLQRIAKYLKLDNRYLLMFLVYLERITNNSKGGIVITSLSLHRLVISSLVVAHKFYCDQIAPNTRYAEIGGIPLTDMNLLELEFLFMCQFDLLVPMDQLEKYGIQLWQYSLGRQVPVPPPATSSQCTSTTASSATVTRATSTRVTQERNSSLYDSLSRCGKFVNPQQRPFDSYEPFSNPSTPISYTLSTPPNMTTRPTRGDITQCTCDDHEVPKYSCLSLTQENLLPQQVSVRRASVGQNGKHVTIPAPFWGTPVTQTTHSPPQVSMVNITVTPVSGSTSTVAKAAFPQVSYDGAWSRLLSSLRSLAALGSLGKLQPPLSPSETGHVTDRVSTVHAIPSADPVGLSCGQPVSKFHVPRTRRYVNLWLASRISAQNSNNTPSIKIGIGSRSPSESLSTTLNLSALLERNAGQSSGDSLPVIPPNHQALPEANRASPWLVRDGSSPVPRRRSARSSWSIGASELTFKVNPLLLSRKRVRVG</sequence>
<organism evidence="2 3">
    <name type="scientific">Dispira parvispora</name>
    <dbReference type="NCBI Taxonomy" id="1520584"/>
    <lineage>
        <taxon>Eukaryota</taxon>
        <taxon>Fungi</taxon>
        <taxon>Fungi incertae sedis</taxon>
        <taxon>Zoopagomycota</taxon>
        <taxon>Kickxellomycotina</taxon>
        <taxon>Dimargaritomycetes</taxon>
        <taxon>Dimargaritales</taxon>
        <taxon>Dimargaritaceae</taxon>
        <taxon>Dispira</taxon>
    </lineage>
</organism>
<evidence type="ECO:0000313" key="2">
    <source>
        <dbReference type="EMBL" id="KAJ1970284.1"/>
    </source>
</evidence>
<dbReference type="PANTHER" id="PTHR15615:SF108">
    <property type="entry name" value="PROTEIN CNPPD1"/>
    <property type="match status" value="1"/>
</dbReference>
<dbReference type="Proteomes" id="UP001150925">
    <property type="component" value="Unassembled WGS sequence"/>
</dbReference>
<protein>
    <submittedName>
        <fullName evidence="2">Cyclin-like protein interacting with PHO85</fullName>
    </submittedName>
</protein>
<evidence type="ECO:0000256" key="1">
    <source>
        <dbReference type="SAM" id="MobiDB-lite"/>
    </source>
</evidence>
<dbReference type="AlphaFoldDB" id="A0A9W8B284"/>
<dbReference type="OrthoDB" id="1060854at2759"/>
<accession>A0A9W8B284</accession>
<evidence type="ECO:0000313" key="3">
    <source>
        <dbReference type="Proteomes" id="UP001150925"/>
    </source>
</evidence>
<comment type="caution">
    <text evidence="2">The sequence shown here is derived from an EMBL/GenBank/DDBJ whole genome shotgun (WGS) entry which is preliminary data.</text>
</comment>
<dbReference type="InterPro" id="IPR013922">
    <property type="entry name" value="Cyclin_PHO80-like"/>
</dbReference>
<dbReference type="CDD" id="cd20558">
    <property type="entry name" value="CYCLIN_ScPCL7-like"/>
    <property type="match status" value="1"/>
</dbReference>
<dbReference type="Gene3D" id="1.10.472.10">
    <property type="entry name" value="Cyclin-like"/>
    <property type="match status" value="1"/>
</dbReference>